<feature type="coiled-coil region" evidence="2">
    <location>
        <begin position="1"/>
        <end position="28"/>
    </location>
</feature>
<dbReference type="OrthoDB" id="48775at2"/>
<dbReference type="GO" id="GO:0003677">
    <property type="term" value="F:DNA binding"/>
    <property type="evidence" value="ECO:0007669"/>
    <property type="project" value="UniProtKB-KW"/>
</dbReference>
<protein>
    <submittedName>
        <fullName evidence="4">Transcriptional regulator</fullName>
    </submittedName>
</protein>
<feature type="domain" description="HTH cro/C1-type" evidence="3">
    <location>
        <begin position="8"/>
        <end position="62"/>
    </location>
</feature>
<dbReference type="InterPro" id="IPR001387">
    <property type="entry name" value="Cro/C1-type_HTH"/>
</dbReference>
<comment type="caution">
    <text evidence="4">The sequence shown here is derived from an EMBL/GenBank/DDBJ whole genome shotgun (WGS) entry which is preliminary data.</text>
</comment>
<name>A0A2A7MDP5_9CLOT</name>
<evidence type="ECO:0000259" key="3">
    <source>
        <dbReference type="PROSITE" id="PS50943"/>
    </source>
</evidence>
<gene>
    <name evidence="4" type="ORF">CQ394_17820</name>
</gene>
<organism evidence="4 5">
    <name type="scientific">Clostridium neonatale</name>
    <dbReference type="NCBI Taxonomy" id="137838"/>
    <lineage>
        <taxon>Bacteria</taxon>
        <taxon>Bacillati</taxon>
        <taxon>Bacillota</taxon>
        <taxon>Clostridia</taxon>
        <taxon>Eubacteriales</taxon>
        <taxon>Clostridiaceae</taxon>
        <taxon>Clostridium</taxon>
    </lineage>
</organism>
<proteinExistence type="predicted"/>
<dbReference type="PROSITE" id="PS50943">
    <property type="entry name" value="HTH_CROC1"/>
    <property type="match status" value="1"/>
</dbReference>
<dbReference type="PANTHER" id="PTHR46558">
    <property type="entry name" value="TRACRIPTIONAL REGULATORY PROTEIN-RELATED-RELATED"/>
    <property type="match status" value="1"/>
</dbReference>
<dbReference type="Proteomes" id="UP000220840">
    <property type="component" value="Unassembled WGS sequence"/>
</dbReference>
<evidence type="ECO:0000256" key="2">
    <source>
        <dbReference type="SAM" id="Coils"/>
    </source>
</evidence>
<keyword evidence="2" id="KW-0175">Coiled coil</keyword>
<dbReference type="Gene3D" id="1.10.260.40">
    <property type="entry name" value="lambda repressor-like DNA-binding domains"/>
    <property type="match status" value="1"/>
</dbReference>
<sequence>MAILRTKIHELRRQLNIKQDELAKLVGVRRETIVHLENERYNPSLKLAMDIAKVFGKSVEEVFEFVDEDE</sequence>
<evidence type="ECO:0000313" key="4">
    <source>
        <dbReference type="EMBL" id="PEG29228.1"/>
    </source>
</evidence>
<dbReference type="CDD" id="cd00093">
    <property type="entry name" value="HTH_XRE"/>
    <property type="match status" value="1"/>
</dbReference>
<dbReference type="STRING" id="137838.GCA_001458595_00955"/>
<dbReference type="EMBL" id="PDCJ01000004">
    <property type="protein sequence ID" value="PEG29228.1"/>
    <property type="molecule type" value="Genomic_DNA"/>
</dbReference>
<keyword evidence="5" id="KW-1185">Reference proteome</keyword>
<dbReference type="SUPFAM" id="SSF47413">
    <property type="entry name" value="lambda repressor-like DNA-binding domains"/>
    <property type="match status" value="1"/>
</dbReference>
<keyword evidence="1" id="KW-0238">DNA-binding</keyword>
<dbReference type="SMART" id="SM00530">
    <property type="entry name" value="HTH_XRE"/>
    <property type="match status" value="1"/>
</dbReference>
<dbReference type="Pfam" id="PF01381">
    <property type="entry name" value="HTH_3"/>
    <property type="match status" value="1"/>
</dbReference>
<dbReference type="AlphaFoldDB" id="A0A2A7MDP5"/>
<evidence type="ECO:0000256" key="1">
    <source>
        <dbReference type="ARBA" id="ARBA00023125"/>
    </source>
</evidence>
<evidence type="ECO:0000313" key="5">
    <source>
        <dbReference type="Proteomes" id="UP000220840"/>
    </source>
</evidence>
<accession>A0A2A7MDP5</accession>
<dbReference type="InterPro" id="IPR010982">
    <property type="entry name" value="Lambda_DNA-bd_dom_sf"/>
</dbReference>
<dbReference type="RefSeq" id="WP_058293877.1">
    <property type="nucleotide sequence ID" value="NZ_CAKJVF010000250.1"/>
</dbReference>
<dbReference type="PANTHER" id="PTHR46558:SF7">
    <property type="entry name" value="TRANSCRIPTIONAL REGULATOR"/>
    <property type="match status" value="1"/>
</dbReference>
<reference evidence="4 5" key="1">
    <citation type="submission" date="2017-10" db="EMBL/GenBank/DDBJ databases">
        <title>Effective Description of Clostridium neonatale sp. nov. linked to necrotizing enterocolitis in neonates and a clarification of species assignable to the genus Clostridium (Prazmowski 1880) emend. Lawson and Rainey 2016.</title>
        <authorList>
            <person name="Bernard K."/>
            <person name="Burdz T."/>
            <person name="Wiebe D."/>
            <person name="Balcewich B."/>
            <person name="Alfa M."/>
            <person name="Bernier A.-M."/>
        </authorList>
    </citation>
    <scope>NUCLEOTIDE SEQUENCE [LARGE SCALE GENOMIC DNA]</scope>
    <source>
        <strain evidence="4 5">LCDC99A005</strain>
    </source>
</reference>